<proteinExistence type="predicted"/>
<accession>A0A9W7F7D8</accession>
<gene>
    <name evidence="2" type="ORF">TrVE_jg11191</name>
</gene>
<keyword evidence="3" id="KW-1185">Reference proteome</keyword>
<dbReference type="InterPro" id="IPR029063">
    <property type="entry name" value="SAM-dependent_MTases_sf"/>
</dbReference>
<dbReference type="Proteomes" id="UP001165160">
    <property type="component" value="Unassembled WGS sequence"/>
</dbReference>
<dbReference type="SUPFAM" id="SSF53335">
    <property type="entry name" value="S-adenosyl-L-methionine-dependent methyltransferases"/>
    <property type="match status" value="1"/>
</dbReference>
<protein>
    <submittedName>
        <fullName evidence="2">Uncharacterized protein</fullName>
    </submittedName>
</protein>
<evidence type="ECO:0000313" key="2">
    <source>
        <dbReference type="EMBL" id="GMI04028.1"/>
    </source>
</evidence>
<comment type="caution">
    <text evidence="2">The sequence shown here is derived from an EMBL/GenBank/DDBJ whole genome shotgun (WGS) entry which is preliminary data.</text>
</comment>
<evidence type="ECO:0000313" key="3">
    <source>
        <dbReference type="Proteomes" id="UP001165160"/>
    </source>
</evidence>
<feature type="non-terminal residue" evidence="2">
    <location>
        <position position="225"/>
    </location>
</feature>
<name>A0A9W7F7D8_9STRA</name>
<feature type="region of interest" description="Disordered" evidence="1">
    <location>
        <begin position="205"/>
        <end position="225"/>
    </location>
</feature>
<dbReference type="AlphaFoldDB" id="A0A9W7F7D8"/>
<evidence type="ECO:0000256" key="1">
    <source>
        <dbReference type="SAM" id="MobiDB-lite"/>
    </source>
</evidence>
<organism evidence="2 3">
    <name type="scientific">Triparma verrucosa</name>
    <dbReference type="NCBI Taxonomy" id="1606542"/>
    <lineage>
        <taxon>Eukaryota</taxon>
        <taxon>Sar</taxon>
        <taxon>Stramenopiles</taxon>
        <taxon>Ochrophyta</taxon>
        <taxon>Bolidophyceae</taxon>
        <taxon>Parmales</taxon>
        <taxon>Triparmaceae</taxon>
        <taxon>Triparma</taxon>
    </lineage>
</organism>
<reference evidence="3" key="1">
    <citation type="journal article" date="2023" name="Commun. Biol.">
        <title>Genome analysis of Parmales, the sister group of diatoms, reveals the evolutionary specialization of diatoms from phago-mixotrophs to photoautotrophs.</title>
        <authorList>
            <person name="Ban H."/>
            <person name="Sato S."/>
            <person name="Yoshikawa S."/>
            <person name="Yamada K."/>
            <person name="Nakamura Y."/>
            <person name="Ichinomiya M."/>
            <person name="Sato N."/>
            <person name="Blanc-Mathieu R."/>
            <person name="Endo H."/>
            <person name="Kuwata A."/>
            <person name="Ogata H."/>
        </authorList>
    </citation>
    <scope>NUCLEOTIDE SEQUENCE [LARGE SCALE GENOMIC DNA]</scope>
    <source>
        <strain evidence="3">NIES 3699</strain>
    </source>
</reference>
<sequence length="225" mass="25360">MKWHHYFRVYDRYLLPFRQKKIRPTLLEIGVFGGGSIDLWNYYFDGNVDIIGVDIDESVRSYDFGTDNIRILIGDQEDSDFWREHEPLHMPGGVPGLDVVLDDGGHTMAQQLAALDALWPSVKPGGMYMVEDTHTSYDQSYGGGYRKDGTFLEKAKGIVDFLHAHYMEEDVPENVRIKARAWRREVEAVSFFDSVVVIEKKVRSGPPVCSKRGGDASHTAGSTAG</sequence>
<dbReference type="Gene3D" id="3.40.50.150">
    <property type="entry name" value="Vaccinia Virus protein VP39"/>
    <property type="match status" value="1"/>
</dbReference>
<dbReference type="EMBL" id="BRXX01000311">
    <property type="protein sequence ID" value="GMI04028.1"/>
    <property type="molecule type" value="Genomic_DNA"/>
</dbReference>